<sequence>MVSFPTWPTNQSLDEEIQLKQSFTSPWTTVPVQSTAPCYAENNEDPVRLPACLFAAAAGCCLQIQEERGQFNTKRKTG</sequence>
<dbReference type="Proteomes" id="UP001352852">
    <property type="component" value="Unassembled WGS sequence"/>
</dbReference>
<protein>
    <submittedName>
        <fullName evidence="1">Uncharacterized protein</fullName>
    </submittedName>
</protein>
<evidence type="ECO:0000313" key="2">
    <source>
        <dbReference type="Proteomes" id="UP001352852"/>
    </source>
</evidence>
<keyword evidence="2" id="KW-1185">Reference proteome</keyword>
<gene>
    <name evidence="1" type="ORF">CHARACLAT_027814</name>
</gene>
<name>A0ABU7EDE4_9TELE</name>
<reference evidence="1 2" key="1">
    <citation type="submission" date="2021-06" db="EMBL/GenBank/DDBJ databases">
        <authorList>
            <person name="Palmer J.M."/>
        </authorList>
    </citation>
    <scope>NUCLEOTIDE SEQUENCE [LARGE SCALE GENOMIC DNA]</scope>
    <source>
        <strain evidence="1 2">CL_MEX2019</strain>
        <tissue evidence="1">Muscle</tissue>
    </source>
</reference>
<dbReference type="EMBL" id="JAHUTJ010052769">
    <property type="protein sequence ID" value="MED6285288.1"/>
    <property type="molecule type" value="Genomic_DNA"/>
</dbReference>
<proteinExistence type="predicted"/>
<comment type="caution">
    <text evidence="1">The sequence shown here is derived from an EMBL/GenBank/DDBJ whole genome shotgun (WGS) entry which is preliminary data.</text>
</comment>
<accession>A0ABU7EDE4</accession>
<evidence type="ECO:0000313" key="1">
    <source>
        <dbReference type="EMBL" id="MED6285288.1"/>
    </source>
</evidence>
<organism evidence="1 2">
    <name type="scientific">Characodon lateralis</name>
    <dbReference type="NCBI Taxonomy" id="208331"/>
    <lineage>
        <taxon>Eukaryota</taxon>
        <taxon>Metazoa</taxon>
        <taxon>Chordata</taxon>
        <taxon>Craniata</taxon>
        <taxon>Vertebrata</taxon>
        <taxon>Euteleostomi</taxon>
        <taxon>Actinopterygii</taxon>
        <taxon>Neopterygii</taxon>
        <taxon>Teleostei</taxon>
        <taxon>Neoteleostei</taxon>
        <taxon>Acanthomorphata</taxon>
        <taxon>Ovalentaria</taxon>
        <taxon>Atherinomorphae</taxon>
        <taxon>Cyprinodontiformes</taxon>
        <taxon>Goodeidae</taxon>
        <taxon>Characodon</taxon>
    </lineage>
</organism>